<dbReference type="InterPro" id="IPR059106">
    <property type="entry name" value="WHD_MalT"/>
</dbReference>
<keyword evidence="1" id="KW-0805">Transcription regulation</keyword>
<dbReference type="Pfam" id="PF17874">
    <property type="entry name" value="TPR_MalT"/>
    <property type="match status" value="1"/>
</dbReference>
<evidence type="ECO:0000259" key="4">
    <source>
        <dbReference type="PROSITE" id="PS50043"/>
    </source>
</evidence>
<dbReference type="AlphaFoldDB" id="A0A1J0WJH3"/>
<dbReference type="STRING" id="1917485.BOO69_14265"/>
<feature type="domain" description="HTH luxR-type" evidence="4">
    <location>
        <begin position="830"/>
        <end position="895"/>
    </location>
</feature>
<dbReference type="KEGG" id="suam:BOO69_14265"/>
<dbReference type="GO" id="GO:0006355">
    <property type="term" value="P:regulation of DNA-templated transcription"/>
    <property type="evidence" value="ECO:0007669"/>
    <property type="project" value="InterPro"/>
</dbReference>
<dbReference type="PANTHER" id="PTHR43214:SF41">
    <property type="entry name" value="NITRATE_NITRITE RESPONSE REGULATOR PROTEIN NARP"/>
    <property type="match status" value="1"/>
</dbReference>
<dbReference type="PANTHER" id="PTHR43214">
    <property type="entry name" value="TWO-COMPONENT RESPONSE REGULATOR"/>
    <property type="match status" value="1"/>
</dbReference>
<organism evidence="5 6">
    <name type="scientific">Sulfitobacter alexandrii</name>
    <dbReference type="NCBI Taxonomy" id="1917485"/>
    <lineage>
        <taxon>Bacteria</taxon>
        <taxon>Pseudomonadati</taxon>
        <taxon>Pseudomonadota</taxon>
        <taxon>Alphaproteobacteria</taxon>
        <taxon>Rhodobacterales</taxon>
        <taxon>Roseobacteraceae</taxon>
        <taxon>Sulfitobacter</taxon>
    </lineage>
</organism>
<proteinExistence type="predicted"/>
<keyword evidence="3" id="KW-0804">Transcription</keyword>
<dbReference type="EMBL" id="CP018076">
    <property type="protein sequence ID" value="APE44445.1"/>
    <property type="molecule type" value="Genomic_DNA"/>
</dbReference>
<dbReference type="InterPro" id="IPR016032">
    <property type="entry name" value="Sig_transdc_resp-reg_C-effctor"/>
</dbReference>
<gene>
    <name evidence="5" type="ORF">BOO69_14265</name>
</gene>
<dbReference type="InterPro" id="IPR039420">
    <property type="entry name" value="WalR-like"/>
</dbReference>
<accession>A0A1J0WJH3</accession>
<evidence type="ECO:0000256" key="3">
    <source>
        <dbReference type="ARBA" id="ARBA00023163"/>
    </source>
</evidence>
<name>A0A1J0WJH3_9RHOB</name>
<dbReference type="Pfam" id="PF00196">
    <property type="entry name" value="GerE"/>
    <property type="match status" value="1"/>
</dbReference>
<dbReference type="PRINTS" id="PR00038">
    <property type="entry name" value="HTHLUXR"/>
</dbReference>
<keyword evidence="2" id="KW-0238">DNA-binding</keyword>
<reference evidence="5 6" key="1">
    <citation type="submission" date="2016-11" db="EMBL/GenBank/DDBJ databases">
        <title>Complete genome sequence of Sulfitobacter sp. AM1-D1, a toxic bacteria associated with marine dinoflagellate Alexandrium minutum in East China Sea.</title>
        <authorList>
            <person name="Yang Q."/>
            <person name="Zhang X."/>
            <person name="Tian X."/>
        </authorList>
    </citation>
    <scope>NUCLEOTIDE SEQUENCE [LARGE SCALE GENOMIC DNA]</scope>
    <source>
        <strain evidence="5 6">AM1-D1</strain>
    </source>
</reference>
<dbReference type="RefSeq" id="WP_071972787.1">
    <property type="nucleotide sequence ID" value="NZ_CP018076.1"/>
</dbReference>
<dbReference type="CDD" id="cd06170">
    <property type="entry name" value="LuxR_C_like"/>
    <property type="match status" value="1"/>
</dbReference>
<dbReference type="Proteomes" id="UP000181897">
    <property type="component" value="Chromosome"/>
</dbReference>
<dbReference type="Pfam" id="PF25873">
    <property type="entry name" value="WHD_MalT"/>
    <property type="match status" value="1"/>
</dbReference>
<dbReference type="InterPro" id="IPR041617">
    <property type="entry name" value="TPR_MalT"/>
</dbReference>
<evidence type="ECO:0000256" key="1">
    <source>
        <dbReference type="ARBA" id="ARBA00023015"/>
    </source>
</evidence>
<dbReference type="PROSITE" id="PS00622">
    <property type="entry name" value="HTH_LUXR_1"/>
    <property type="match status" value="1"/>
</dbReference>
<dbReference type="GO" id="GO:0003677">
    <property type="term" value="F:DNA binding"/>
    <property type="evidence" value="ECO:0007669"/>
    <property type="project" value="UniProtKB-KW"/>
</dbReference>
<dbReference type="Gene3D" id="1.25.40.10">
    <property type="entry name" value="Tetratricopeptide repeat domain"/>
    <property type="match status" value="1"/>
</dbReference>
<dbReference type="InterPro" id="IPR027417">
    <property type="entry name" value="P-loop_NTPase"/>
</dbReference>
<sequence length="906" mass="100461">MTVAPGDTLSAGAPRGAGTGFIARDALISRVEGAWPVKLLIVQAPAGYGKSHVARQWWHRLGAAQVPRGWIGLDESDASPEQFVEKLLKSLTGLAPDTAPRLLALLGSAVAFPERELLEGLARAIGPEQERLVLFLDDYHLIHGTPASTFVARLMKGMPLRLNLVLTTRKKPDFPLARLRLSGDVLELGQSDLCFTAEEASAFFEENCQAVLPEHTIAEIHHRTEGWPAGMRMAAISLSNMTGTAATRSVFDQADTQDQISEYLFDEVLRNLPEDLARFMFETAILTRFSVETCEGILGWTDAADRLRELAERNLFLIRLDGPEGRYRYHHLFQELLLARVSEAQRRDVSARASQWFEDEDRIVEAVRHALLAELEERAVELVEKHAVNRLLQGYVLETRRLLDMIPADLQRDRPGIVLCHLWLLMQGASPEDAATRLEEARLAMERLREADHDAGIAPSEISVMEVGMLSAMENFPAAKEKARGLLERLPPDRPYLSGTLANILGHVDLALGELSSARRYFEHARAVHSAARHYFGVFMADLLLGLTEKNAGNLRLSEQILRQSIRESQTRLGPGSYPEALASVALAEILYEYNDLRAAEQLFHQHHQVARSWALVVQQISMDLLEIRLLAAAGHRDEAVRKLDLASLQPKMKFERYLDRLIAERLRLTADRADVSPPPGRPRTASAGEDGPDFVREFAAIAAIRRMISEGESLGAIRATEKLLEQNHAAQRKRREIEVLVLRALAFHNLRQMQDAAAALTEALRLSEGERFVRTFLDEGPQITDVLRHLSRDQSLTIDPGIRNYINQLLAAARAGGATPARPAAQAGQAALLEELTHREQAVLAQLALGNTNEEIGGNLGMKLPTVKWHLGNIYSKLSVKNRAQAILSAQHLGLTPAHTKVGDG</sequence>
<dbReference type="InterPro" id="IPR011990">
    <property type="entry name" value="TPR-like_helical_dom_sf"/>
</dbReference>
<dbReference type="OrthoDB" id="8337506at2"/>
<dbReference type="SUPFAM" id="SSF48452">
    <property type="entry name" value="TPR-like"/>
    <property type="match status" value="2"/>
</dbReference>
<dbReference type="InterPro" id="IPR000792">
    <property type="entry name" value="Tscrpt_reg_LuxR_C"/>
</dbReference>
<keyword evidence="6" id="KW-1185">Reference proteome</keyword>
<evidence type="ECO:0000313" key="6">
    <source>
        <dbReference type="Proteomes" id="UP000181897"/>
    </source>
</evidence>
<protein>
    <recommendedName>
        <fullName evidence="4">HTH luxR-type domain-containing protein</fullName>
    </recommendedName>
</protein>
<evidence type="ECO:0000256" key="2">
    <source>
        <dbReference type="ARBA" id="ARBA00023125"/>
    </source>
</evidence>
<dbReference type="SMART" id="SM00421">
    <property type="entry name" value="HTH_LUXR"/>
    <property type="match status" value="1"/>
</dbReference>
<dbReference type="Gene3D" id="1.10.10.10">
    <property type="entry name" value="Winged helix-like DNA-binding domain superfamily/Winged helix DNA-binding domain"/>
    <property type="match status" value="1"/>
</dbReference>
<dbReference type="InterPro" id="IPR036388">
    <property type="entry name" value="WH-like_DNA-bd_sf"/>
</dbReference>
<dbReference type="SUPFAM" id="SSF46894">
    <property type="entry name" value="C-terminal effector domain of the bipartite response regulators"/>
    <property type="match status" value="1"/>
</dbReference>
<dbReference type="SUPFAM" id="SSF52540">
    <property type="entry name" value="P-loop containing nucleoside triphosphate hydrolases"/>
    <property type="match status" value="1"/>
</dbReference>
<evidence type="ECO:0000313" key="5">
    <source>
        <dbReference type="EMBL" id="APE44445.1"/>
    </source>
</evidence>
<dbReference type="PROSITE" id="PS50043">
    <property type="entry name" value="HTH_LUXR_2"/>
    <property type="match status" value="1"/>
</dbReference>